<dbReference type="PANTHER" id="PTHR47723">
    <property type="entry name" value="OS05G0353850 PROTEIN"/>
    <property type="match status" value="1"/>
</dbReference>
<keyword evidence="3" id="KW-1185">Reference proteome</keyword>
<gene>
    <name evidence="2" type="ORF">VFH_U001800</name>
</gene>
<dbReference type="AlphaFoldDB" id="A0AAV0YDF6"/>
<dbReference type="Pfam" id="PF13456">
    <property type="entry name" value="RVT_3"/>
    <property type="match status" value="1"/>
</dbReference>
<evidence type="ECO:0000259" key="1">
    <source>
        <dbReference type="Pfam" id="PF13456"/>
    </source>
</evidence>
<name>A0AAV0YDF6_VICFA</name>
<protein>
    <recommendedName>
        <fullName evidence="1">RNase H type-1 domain-containing protein</fullName>
    </recommendedName>
</protein>
<proteinExistence type="predicted"/>
<feature type="domain" description="RNase H type-1" evidence="1">
    <location>
        <begin position="2"/>
        <end position="85"/>
    </location>
</feature>
<dbReference type="EMBL" id="CATIWC010000248">
    <property type="protein sequence ID" value="CAI8582898.1"/>
    <property type="molecule type" value="Genomic_DNA"/>
</dbReference>
<dbReference type="GO" id="GO:0004523">
    <property type="term" value="F:RNA-DNA hybrid ribonuclease activity"/>
    <property type="evidence" value="ECO:0007669"/>
    <property type="project" value="InterPro"/>
</dbReference>
<dbReference type="InterPro" id="IPR002156">
    <property type="entry name" value="RNaseH_domain"/>
</dbReference>
<organism evidence="2 3">
    <name type="scientific">Vicia faba</name>
    <name type="common">Broad bean</name>
    <name type="synonym">Faba vulgaris</name>
    <dbReference type="NCBI Taxonomy" id="3906"/>
    <lineage>
        <taxon>Eukaryota</taxon>
        <taxon>Viridiplantae</taxon>
        <taxon>Streptophyta</taxon>
        <taxon>Embryophyta</taxon>
        <taxon>Tracheophyta</taxon>
        <taxon>Spermatophyta</taxon>
        <taxon>Magnoliopsida</taxon>
        <taxon>eudicotyledons</taxon>
        <taxon>Gunneridae</taxon>
        <taxon>Pentapetalae</taxon>
        <taxon>rosids</taxon>
        <taxon>fabids</taxon>
        <taxon>Fabales</taxon>
        <taxon>Fabaceae</taxon>
        <taxon>Papilionoideae</taxon>
        <taxon>50 kb inversion clade</taxon>
        <taxon>NPAAA clade</taxon>
        <taxon>Hologalegina</taxon>
        <taxon>IRL clade</taxon>
        <taxon>Fabeae</taxon>
        <taxon>Vicia</taxon>
    </lineage>
</organism>
<dbReference type="Proteomes" id="UP001157006">
    <property type="component" value="Unassembled WGS sequence"/>
</dbReference>
<dbReference type="GO" id="GO:0003676">
    <property type="term" value="F:nucleic acid binding"/>
    <property type="evidence" value="ECO:0007669"/>
    <property type="project" value="InterPro"/>
</dbReference>
<reference evidence="2 3" key="1">
    <citation type="submission" date="2023-01" db="EMBL/GenBank/DDBJ databases">
        <authorList>
            <person name="Kreplak J."/>
        </authorList>
    </citation>
    <scope>NUCLEOTIDE SEQUENCE [LARGE SCALE GENOMIC DNA]</scope>
</reference>
<dbReference type="PANTHER" id="PTHR47723:SF19">
    <property type="entry name" value="POLYNUCLEOTIDYL TRANSFERASE, RIBONUCLEASE H-LIKE SUPERFAMILY PROTEIN"/>
    <property type="match status" value="1"/>
</dbReference>
<evidence type="ECO:0000313" key="2">
    <source>
        <dbReference type="EMBL" id="CAI8582898.1"/>
    </source>
</evidence>
<accession>A0AAV0YDF6</accession>
<sequence>MQSVAEPRVAEGLAIKWDLQTSHQLKLQKIIVQSDALGVVDCMNHIAFSEVLEPIMLDCTELVNLFSFVSVMFIRRNCNVDVHHLIRICKTVGCNLDGLYPRAEHLFCLFACCWLLMMLCLHKK</sequence>
<dbReference type="InterPro" id="IPR053151">
    <property type="entry name" value="RNase_H-like"/>
</dbReference>
<evidence type="ECO:0000313" key="3">
    <source>
        <dbReference type="Proteomes" id="UP001157006"/>
    </source>
</evidence>
<comment type="caution">
    <text evidence="2">The sequence shown here is derived from an EMBL/GenBank/DDBJ whole genome shotgun (WGS) entry which is preliminary data.</text>
</comment>